<proteinExistence type="predicted"/>
<keyword evidence="4" id="KW-1185">Reference proteome</keyword>
<feature type="transmembrane region" description="Helical" evidence="2">
    <location>
        <begin position="121"/>
        <end position="139"/>
    </location>
</feature>
<feature type="region of interest" description="Disordered" evidence="1">
    <location>
        <begin position="1"/>
        <end position="26"/>
    </location>
</feature>
<reference evidence="4" key="1">
    <citation type="submission" date="2019-09" db="EMBL/GenBank/DDBJ databases">
        <title>Mumia zhuanghuii sp. nov. isolated from the intestinal contents of plateau pika (Ochotona curzoniae) in the Qinghai-Tibet plateau of China.</title>
        <authorList>
            <person name="Tian Z."/>
        </authorList>
    </citation>
    <scope>NUCLEOTIDE SEQUENCE [LARGE SCALE GENOMIC DNA]</scope>
    <source>
        <strain evidence="4">DSM 25564</strain>
    </source>
</reference>
<feature type="transmembrane region" description="Helical" evidence="2">
    <location>
        <begin position="230"/>
        <end position="252"/>
    </location>
</feature>
<dbReference type="RefSeq" id="WP_150419206.1">
    <property type="nucleotide sequence ID" value="NZ_VYRZ01000002.1"/>
</dbReference>
<dbReference type="Pfam" id="PF11361">
    <property type="entry name" value="DUF3159"/>
    <property type="match status" value="1"/>
</dbReference>
<feature type="transmembrane region" description="Helical" evidence="2">
    <location>
        <begin position="95"/>
        <end position="114"/>
    </location>
</feature>
<feature type="transmembrane region" description="Helical" evidence="2">
    <location>
        <begin position="159"/>
        <end position="183"/>
    </location>
</feature>
<evidence type="ECO:0000313" key="4">
    <source>
        <dbReference type="Proteomes" id="UP000327039"/>
    </source>
</evidence>
<keyword evidence="2" id="KW-0812">Transmembrane</keyword>
<feature type="transmembrane region" description="Helical" evidence="2">
    <location>
        <begin position="66"/>
        <end position="83"/>
    </location>
</feature>
<dbReference type="Proteomes" id="UP000327039">
    <property type="component" value="Unassembled WGS sequence"/>
</dbReference>
<accession>A0A5J5IRW9</accession>
<keyword evidence="2" id="KW-1133">Transmembrane helix</keyword>
<dbReference type="InterPro" id="IPR016566">
    <property type="entry name" value="UCP010219"/>
</dbReference>
<evidence type="ECO:0000256" key="1">
    <source>
        <dbReference type="SAM" id="MobiDB-lite"/>
    </source>
</evidence>
<dbReference type="AlphaFoldDB" id="A0A5J5IRW9"/>
<evidence type="ECO:0000256" key="2">
    <source>
        <dbReference type="SAM" id="Phobius"/>
    </source>
</evidence>
<organism evidence="3 4">
    <name type="scientific">Microbacterium radiodurans</name>
    <dbReference type="NCBI Taxonomy" id="661398"/>
    <lineage>
        <taxon>Bacteria</taxon>
        <taxon>Bacillati</taxon>
        <taxon>Actinomycetota</taxon>
        <taxon>Actinomycetes</taxon>
        <taxon>Micrococcales</taxon>
        <taxon>Microbacteriaceae</taxon>
        <taxon>Microbacterium</taxon>
    </lineage>
</organism>
<protein>
    <submittedName>
        <fullName evidence="3">DUF3159 domain-containing protein</fullName>
    </submittedName>
</protein>
<feature type="transmembrane region" description="Helical" evidence="2">
    <location>
        <begin position="195"/>
        <end position="218"/>
    </location>
</feature>
<dbReference type="EMBL" id="VYRZ01000002">
    <property type="protein sequence ID" value="KAA9087040.1"/>
    <property type="molecule type" value="Genomic_DNA"/>
</dbReference>
<dbReference type="OrthoDB" id="5244221at2"/>
<gene>
    <name evidence="3" type="ORF">F6B42_08750</name>
</gene>
<evidence type="ECO:0000313" key="3">
    <source>
        <dbReference type="EMBL" id="KAA9087040.1"/>
    </source>
</evidence>
<sequence>MSDAQHADREPESGSARPSVTPPEAASASGVLGAALGEAARKAGFDPEAGASTGGVVWKAMGGVRGILEAVLPGLVFIVVFTLTTDPVTREADLWLSLGLSVGVAAVFTVIRLIQRGPAGAAIGGLIATAVAAGLALLTGRGQDNFVPGLITNAGYGTAFLVSALVGWSLIGLAAGFLMNEGVAWRQDRRKRRVFFWLAIAWSALFFLRLGVQLPLYFANEVALLGTLKLVMGLPLFAPLAAVTWLAVRALYVQRPE</sequence>
<comment type="caution">
    <text evidence="3">The sequence shown here is derived from an EMBL/GenBank/DDBJ whole genome shotgun (WGS) entry which is preliminary data.</text>
</comment>
<name>A0A5J5IRW9_9MICO</name>
<keyword evidence="2" id="KW-0472">Membrane</keyword>
<feature type="compositionally biased region" description="Basic and acidic residues" evidence="1">
    <location>
        <begin position="1"/>
        <end position="12"/>
    </location>
</feature>